<keyword evidence="4" id="KW-1185">Reference proteome</keyword>
<sequence>MARHPHLPTAAPGAPPGRRRDSQRGSLFNSLTRALPAFSAALLAVLLSACAGAPKAEPPAPPTVIQATIAVAADANPDAGGRASPVVVRLFELKTLAAFEKADFFSLFEKGRETLGADLLADEEFVLQPGESRRFERRLQDGALHVAVVAGFRDLDRSAWRGSIAVRARATTPVAIGVQQRRITISDK</sequence>
<evidence type="ECO:0000313" key="5">
    <source>
        <dbReference type="Proteomes" id="UP000628442"/>
    </source>
</evidence>
<dbReference type="Gene3D" id="2.60.40.4150">
    <property type="entry name" value="Type VI secretion system, lipoprotein SciN"/>
    <property type="match status" value="1"/>
</dbReference>
<protein>
    <submittedName>
        <fullName evidence="3">Type VI secretion system lipoprotein TssJ</fullName>
    </submittedName>
</protein>
<dbReference type="Proteomes" id="UP000628442">
    <property type="component" value="Unassembled WGS sequence"/>
</dbReference>
<dbReference type="Proteomes" id="UP000292307">
    <property type="component" value="Chromosome"/>
</dbReference>
<evidence type="ECO:0000313" key="4">
    <source>
        <dbReference type="Proteomes" id="UP000292307"/>
    </source>
</evidence>
<keyword evidence="3" id="KW-0449">Lipoprotein</keyword>
<dbReference type="InterPro" id="IPR038706">
    <property type="entry name" value="Type_VI_SciN-like_sf"/>
</dbReference>
<reference evidence="2" key="1">
    <citation type="journal article" date="2014" name="Int. J. Syst. Evol. Microbiol.">
        <title>Complete genome sequence of Corynebacterium casei LMG S-19264T (=DSM 44701T), isolated from a smear-ripened cheese.</title>
        <authorList>
            <consortium name="US DOE Joint Genome Institute (JGI-PGF)"/>
            <person name="Walter F."/>
            <person name="Albersmeier A."/>
            <person name="Kalinowski J."/>
            <person name="Ruckert C."/>
        </authorList>
    </citation>
    <scope>NUCLEOTIDE SEQUENCE</scope>
    <source>
        <strain evidence="2">KCTC 12343</strain>
    </source>
</reference>
<feature type="region of interest" description="Disordered" evidence="1">
    <location>
        <begin position="1"/>
        <end position="24"/>
    </location>
</feature>
<dbReference type="AlphaFoldDB" id="A0A411WWZ0"/>
<dbReference type="Pfam" id="PF12790">
    <property type="entry name" value="T6SS-SciN"/>
    <property type="match status" value="1"/>
</dbReference>
<gene>
    <name evidence="3" type="primary">tssJ</name>
    <name evidence="3" type="ORF">EYF70_10945</name>
    <name evidence="2" type="ORF">GCM10007387_18860</name>
</gene>
<proteinExistence type="predicted"/>
<evidence type="ECO:0000256" key="1">
    <source>
        <dbReference type="SAM" id="MobiDB-lite"/>
    </source>
</evidence>
<dbReference type="InterPro" id="IPR017734">
    <property type="entry name" value="T6SS_SciN"/>
</dbReference>
<dbReference type="NCBIfam" id="TIGR03352">
    <property type="entry name" value="VI_chp_3"/>
    <property type="match status" value="1"/>
</dbReference>
<evidence type="ECO:0000313" key="3">
    <source>
        <dbReference type="EMBL" id="QBI01301.1"/>
    </source>
</evidence>
<dbReference type="OrthoDB" id="5471061at2"/>
<evidence type="ECO:0000313" key="2">
    <source>
        <dbReference type="EMBL" id="GGY36746.1"/>
    </source>
</evidence>
<dbReference type="PANTHER" id="PTHR37625:SF4">
    <property type="entry name" value="OUTER MEMBRANE LIPOPROTEIN"/>
    <property type="match status" value="1"/>
</dbReference>
<reference evidence="3 4" key="2">
    <citation type="submission" date="2019-02" db="EMBL/GenBank/DDBJ databases">
        <title>Draft Genome Sequences of Six Type Strains of the Genus Massilia.</title>
        <authorList>
            <person name="Miess H."/>
            <person name="Frediansyhah A."/>
            <person name="Gross H."/>
        </authorList>
    </citation>
    <scope>NUCLEOTIDE SEQUENCE [LARGE SCALE GENOMIC DNA]</scope>
    <source>
        <strain evidence="3 4">DSM 17472</strain>
    </source>
</reference>
<name>A0A411WWZ0_9BURK</name>
<dbReference type="EMBL" id="BMWV01000003">
    <property type="protein sequence ID" value="GGY36746.1"/>
    <property type="molecule type" value="Genomic_DNA"/>
</dbReference>
<dbReference type="PANTHER" id="PTHR37625">
    <property type="entry name" value="OUTER MEMBRANE LIPOPROTEIN-RELATED"/>
    <property type="match status" value="1"/>
</dbReference>
<organism evidence="2 5">
    <name type="scientific">Pseudoduganella albidiflava</name>
    <dbReference type="NCBI Taxonomy" id="321983"/>
    <lineage>
        <taxon>Bacteria</taxon>
        <taxon>Pseudomonadati</taxon>
        <taxon>Pseudomonadota</taxon>
        <taxon>Betaproteobacteria</taxon>
        <taxon>Burkholderiales</taxon>
        <taxon>Oxalobacteraceae</taxon>
        <taxon>Telluria group</taxon>
        <taxon>Pseudoduganella</taxon>
    </lineage>
</organism>
<dbReference type="EMBL" id="CP036401">
    <property type="protein sequence ID" value="QBI01301.1"/>
    <property type="molecule type" value="Genomic_DNA"/>
</dbReference>
<dbReference type="RefSeq" id="WP_131145423.1">
    <property type="nucleotide sequence ID" value="NZ_BMWV01000003.1"/>
</dbReference>
<reference evidence="2" key="3">
    <citation type="submission" date="2022-12" db="EMBL/GenBank/DDBJ databases">
        <authorList>
            <person name="Sun Q."/>
            <person name="Kim S."/>
        </authorList>
    </citation>
    <scope>NUCLEOTIDE SEQUENCE</scope>
    <source>
        <strain evidence="2">KCTC 12343</strain>
    </source>
</reference>
<accession>A0A411WWZ0</accession>